<comment type="caution">
    <text evidence="1">The sequence shown here is derived from an EMBL/GenBank/DDBJ whole genome shotgun (WGS) entry which is preliminary data.</text>
</comment>
<organism evidence="1 2">
    <name type="scientific">Pseudorhizobium endolithicum</name>
    <dbReference type="NCBI Taxonomy" id="1191678"/>
    <lineage>
        <taxon>Bacteria</taxon>
        <taxon>Pseudomonadati</taxon>
        <taxon>Pseudomonadota</taxon>
        <taxon>Alphaproteobacteria</taxon>
        <taxon>Hyphomicrobiales</taxon>
        <taxon>Rhizobiaceae</taxon>
        <taxon>Rhizobium/Agrobacterium group</taxon>
        <taxon>Pseudorhizobium</taxon>
    </lineage>
</organism>
<evidence type="ECO:0000313" key="2">
    <source>
        <dbReference type="Proteomes" id="UP000606921"/>
    </source>
</evidence>
<protein>
    <submittedName>
        <fullName evidence="1">Uncharacterized protein</fullName>
    </submittedName>
</protein>
<accession>A0ABM8PR28</accession>
<keyword evidence="2" id="KW-1185">Reference proteome</keyword>
<name>A0ABM8PR28_9HYPH</name>
<dbReference type="Proteomes" id="UP000606921">
    <property type="component" value="Unassembled WGS sequence"/>
</dbReference>
<dbReference type="RefSeq" id="WP_268963133.1">
    <property type="nucleotide sequence ID" value="NZ_CABFWF030000013.1"/>
</dbReference>
<proteinExistence type="predicted"/>
<dbReference type="EMBL" id="CABFWF030000013">
    <property type="protein sequence ID" value="CAD7043900.1"/>
    <property type="molecule type" value="Genomic_DNA"/>
</dbReference>
<reference evidence="1 2" key="1">
    <citation type="submission" date="2020-11" db="EMBL/GenBank/DDBJ databases">
        <authorList>
            <person name="Lassalle F."/>
        </authorList>
    </citation>
    <scope>NUCLEOTIDE SEQUENCE [LARGE SCALE GENOMIC DNA]</scope>
    <source>
        <strain evidence="1 2">JC140</strain>
    </source>
</reference>
<sequence length="44" mass="4546">MSNEPAAAEQTKAEQALPYRPLALKAVVAAALMLKPKPALKSAG</sequence>
<evidence type="ECO:0000313" key="1">
    <source>
        <dbReference type="EMBL" id="CAD7043900.1"/>
    </source>
</evidence>
<gene>
    <name evidence="1" type="ORF">REJC140_03752</name>
</gene>